<evidence type="ECO:0000259" key="8">
    <source>
        <dbReference type="Pfam" id="PF07687"/>
    </source>
</evidence>
<organism evidence="9 10">
    <name type="scientific">Pisolithus tinctorius Marx 270</name>
    <dbReference type="NCBI Taxonomy" id="870435"/>
    <lineage>
        <taxon>Eukaryota</taxon>
        <taxon>Fungi</taxon>
        <taxon>Dikarya</taxon>
        <taxon>Basidiomycota</taxon>
        <taxon>Agaricomycotina</taxon>
        <taxon>Agaricomycetes</taxon>
        <taxon>Agaricomycetidae</taxon>
        <taxon>Boletales</taxon>
        <taxon>Sclerodermatineae</taxon>
        <taxon>Pisolithaceae</taxon>
        <taxon>Pisolithus</taxon>
    </lineage>
</organism>
<dbReference type="OrthoDB" id="7832001at2759"/>
<dbReference type="Pfam" id="PF01546">
    <property type="entry name" value="Peptidase_M20"/>
    <property type="match status" value="1"/>
</dbReference>
<evidence type="ECO:0000256" key="1">
    <source>
        <dbReference type="ARBA" id="ARBA00006247"/>
    </source>
</evidence>
<proteinExistence type="inferred from homology"/>
<dbReference type="InterPro" id="IPR001261">
    <property type="entry name" value="ArgE/DapE_CS"/>
</dbReference>
<keyword evidence="4" id="KW-0479">Metal-binding</keyword>
<evidence type="ECO:0000256" key="7">
    <source>
        <dbReference type="PROSITE-ProRule" id="PRU00221"/>
    </source>
</evidence>
<feature type="repeat" description="WD" evidence="7">
    <location>
        <begin position="372"/>
        <end position="390"/>
    </location>
</feature>
<keyword evidence="5" id="KW-0677">Repeat</keyword>
<dbReference type="PIRSF" id="PIRSF037237">
    <property type="entry name" value="Peptidase_WD_repeats_DUG2"/>
    <property type="match status" value="1"/>
</dbReference>
<dbReference type="InterPro" id="IPR019775">
    <property type="entry name" value="WD40_repeat_CS"/>
</dbReference>
<dbReference type="Pfam" id="PF00400">
    <property type="entry name" value="WD40"/>
    <property type="match status" value="3"/>
</dbReference>
<dbReference type="PROSITE" id="PS50082">
    <property type="entry name" value="WD_REPEATS_2"/>
    <property type="match status" value="1"/>
</dbReference>
<dbReference type="STRING" id="870435.A0A0C3J113"/>
<dbReference type="PANTHER" id="PTHR43270">
    <property type="entry name" value="BETA-ALA-HIS DIPEPTIDASE"/>
    <property type="match status" value="1"/>
</dbReference>
<dbReference type="GO" id="GO:0046872">
    <property type="term" value="F:metal ion binding"/>
    <property type="evidence" value="ECO:0007669"/>
    <property type="project" value="UniProtKB-KW"/>
</dbReference>
<dbReference type="InterPro" id="IPR051458">
    <property type="entry name" value="Cyt/Met_Dipeptidase"/>
</dbReference>
<dbReference type="Gene3D" id="3.30.70.360">
    <property type="match status" value="1"/>
</dbReference>
<dbReference type="InterPro" id="IPR036322">
    <property type="entry name" value="WD40_repeat_dom_sf"/>
</dbReference>
<keyword evidence="10" id="KW-1185">Reference proteome</keyword>
<dbReference type="Pfam" id="PF07687">
    <property type="entry name" value="M20_dimer"/>
    <property type="match status" value="1"/>
</dbReference>
<dbReference type="Gene3D" id="2.130.10.10">
    <property type="entry name" value="YVTN repeat-like/Quinoprotein amine dehydrogenase"/>
    <property type="match status" value="2"/>
</dbReference>
<name>A0A0C3J113_PISTI</name>
<dbReference type="AlphaFoldDB" id="A0A0C3J113"/>
<evidence type="ECO:0000256" key="6">
    <source>
        <dbReference type="ARBA" id="ARBA00022801"/>
    </source>
</evidence>
<keyword evidence="6" id="KW-0378">Hydrolase</keyword>
<keyword evidence="3" id="KW-0645">Protease</keyword>
<dbReference type="GO" id="GO:0006508">
    <property type="term" value="P:proteolysis"/>
    <property type="evidence" value="ECO:0007669"/>
    <property type="project" value="UniProtKB-KW"/>
</dbReference>
<evidence type="ECO:0000256" key="2">
    <source>
        <dbReference type="ARBA" id="ARBA00022574"/>
    </source>
</evidence>
<dbReference type="InParanoid" id="A0A0C3J113"/>
<dbReference type="HOGENOM" id="CLU_008535_1_0_1"/>
<dbReference type="GO" id="GO:0006751">
    <property type="term" value="P:glutathione catabolic process"/>
    <property type="evidence" value="ECO:0007669"/>
    <property type="project" value="InterPro"/>
</dbReference>
<dbReference type="SUPFAM" id="SSF53187">
    <property type="entry name" value="Zn-dependent exopeptidases"/>
    <property type="match status" value="1"/>
</dbReference>
<keyword evidence="2 7" id="KW-0853">WD repeat</keyword>
<dbReference type="PROSITE" id="PS00678">
    <property type="entry name" value="WD_REPEATS_1"/>
    <property type="match status" value="1"/>
</dbReference>
<evidence type="ECO:0000256" key="5">
    <source>
        <dbReference type="ARBA" id="ARBA00022737"/>
    </source>
</evidence>
<feature type="domain" description="Peptidase M20 dimerisation" evidence="8">
    <location>
        <begin position="631"/>
        <end position="755"/>
    </location>
</feature>
<evidence type="ECO:0000313" key="10">
    <source>
        <dbReference type="Proteomes" id="UP000054217"/>
    </source>
</evidence>
<dbReference type="Proteomes" id="UP000054217">
    <property type="component" value="Unassembled WGS sequence"/>
</dbReference>
<dbReference type="Gene3D" id="3.40.630.10">
    <property type="entry name" value="Zn peptidases"/>
    <property type="match status" value="1"/>
</dbReference>
<evidence type="ECO:0000256" key="4">
    <source>
        <dbReference type="ARBA" id="ARBA00022723"/>
    </source>
</evidence>
<dbReference type="InterPro" id="IPR001680">
    <property type="entry name" value="WD40_rpt"/>
</dbReference>
<dbReference type="PROSITE" id="PS00758">
    <property type="entry name" value="ARGE_DAPE_CPG2_1"/>
    <property type="match status" value="1"/>
</dbReference>
<accession>A0A0C3J113</accession>
<dbReference type="SUPFAM" id="SSF50978">
    <property type="entry name" value="WD40 repeat-like"/>
    <property type="match status" value="1"/>
</dbReference>
<dbReference type="SMART" id="SM00320">
    <property type="entry name" value="WD40"/>
    <property type="match status" value="7"/>
</dbReference>
<reference evidence="10" key="2">
    <citation type="submission" date="2015-01" db="EMBL/GenBank/DDBJ databases">
        <title>Evolutionary Origins and Diversification of the Mycorrhizal Mutualists.</title>
        <authorList>
            <consortium name="DOE Joint Genome Institute"/>
            <consortium name="Mycorrhizal Genomics Consortium"/>
            <person name="Kohler A."/>
            <person name="Kuo A."/>
            <person name="Nagy L.G."/>
            <person name="Floudas D."/>
            <person name="Copeland A."/>
            <person name="Barry K.W."/>
            <person name="Cichocki N."/>
            <person name="Veneault-Fourrey C."/>
            <person name="LaButti K."/>
            <person name="Lindquist E.A."/>
            <person name="Lipzen A."/>
            <person name="Lundell T."/>
            <person name="Morin E."/>
            <person name="Murat C."/>
            <person name="Riley R."/>
            <person name="Ohm R."/>
            <person name="Sun H."/>
            <person name="Tunlid A."/>
            <person name="Henrissat B."/>
            <person name="Grigoriev I.V."/>
            <person name="Hibbett D.S."/>
            <person name="Martin F."/>
        </authorList>
    </citation>
    <scope>NUCLEOTIDE SEQUENCE [LARGE SCALE GENOMIC DNA]</scope>
    <source>
        <strain evidence="10">Marx 270</strain>
    </source>
</reference>
<gene>
    <name evidence="9" type="ORF">M404DRAFT_147229</name>
</gene>
<protein>
    <recommendedName>
        <fullName evidence="8">Peptidase M20 dimerisation domain-containing protein</fullName>
    </recommendedName>
</protein>
<evidence type="ECO:0000256" key="3">
    <source>
        <dbReference type="ARBA" id="ARBA00022670"/>
    </source>
</evidence>
<dbReference type="InterPro" id="IPR011650">
    <property type="entry name" value="Peptidase_M20_dimer"/>
</dbReference>
<dbReference type="GO" id="GO:0008233">
    <property type="term" value="F:peptidase activity"/>
    <property type="evidence" value="ECO:0007669"/>
    <property type="project" value="UniProtKB-KW"/>
</dbReference>
<dbReference type="PANTHER" id="PTHR43270:SF8">
    <property type="entry name" value="DI- AND TRIPEPTIDASE DUG2-RELATED"/>
    <property type="match status" value="1"/>
</dbReference>
<evidence type="ECO:0000313" key="9">
    <source>
        <dbReference type="EMBL" id="KIO02763.1"/>
    </source>
</evidence>
<comment type="similarity">
    <text evidence="1">Belongs to the peptidase M20A family.</text>
</comment>
<reference evidence="9 10" key="1">
    <citation type="submission" date="2014-04" db="EMBL/GenBank/DDBJ databases">
        <authorList>
            <consortium name="DOE Joint Genome Institute"/>
            <person name="Kuo A."/>
            <person name="Kohler A."/>
            <person name="Costa M.D."/>
            <person name="Nagy L.G."/>
            <person name="Floudas D."/>
            <person name="Copeland A."/>
            <person name="Barry K.W."/>
            <person name="Cichocki N."/>
            <person name="Veneault-Fourrey C."/>
            <person name="LaButti K."/>
            <person name="Lindquist E.A."/>
            <person name="Lipzen A."/>
            <person name="Lundell T."/>
            <person name="Morin E."/>
            <person name="Murat C."/>
            <person name="Sun H."/>
            <person name="Tunlid A."/>
            <person name="Henrissat B."/>
            <person name="Grigoriev I.V."/>
            <person name="Hibbett D.S."/>
            <person name="Martin F."/>
            <person name="Nordberg H.P."/>
            <person name="Cantor M.N."/>
            <person name="Hua S.X."/>
        </authorList>
    </citation>
    <scope>NUCLEOTIDE SEQUENCE [LARGE SCALE GENOMIC DNA]</scope>
    <source>
        <strain evidence="9 10">Marx 270</strain>
    </source>
</reference>
<dbReference type="InterPro" id="IPR017149">
    <property type="entry name" value="GSH_degradosome_Dug2"/>
</dbReference>
<dbReference type="InterPro" id="IPR015943">
    <property type="entry name" value="WD40/YVTN_repeat-like_dom_sf"/>
</dbReference>
<dbReference type="InterPro" id="IPR002933">
    <property type="entry name" value="Peptidase_M20"/>
</dbReference>
<dbReference type="EMBL" id="KN831980">
    <property type="protein sequence ID" value="KIO02763.1"/>
    <property type="molecule type" value="Genomic_DNA"/>
</dbReference>
<sequence length="869" mass="95027">MFDSAASVSKPIPSLPSPLLVHSLGDENRSVLSLMADTEHIYAGGQCQDISVWSKQTCTLKTSLRGHTGSILALELAEEKRWLFSASGRLIHQIWSTASFEQIYVLYPYLETGAGDLFSLAWNPSLQTIYIGCQNTSLQWFEFSEDQIGQRIKETSSGVSTPSRKVHKFFDSYPQYTHKPADLFANNFGSFSPPSSEKGMNTASAFDIPASNVIDSAHYGYVYCMAIVPSSRAGSDDPLSPSGRCQQLLTGSGDETVKLWNCMSSGPKLLHTFECSHGAVLSLAAKSDTVFAGCQDGYVKVFDLETKTLVRTIIVQENVDILSLSMIHADLFTCSANGQVQRWSPSFNCTSTWKAHDGIVLSSVITQSTEANGFVLVTGANDGFVKIWDIAVPLEANDSEKFIDNSIVDLNGDDDHDVLTYALSTFVSIPSVSSDPLHHEDCRQAAMWLKKCLHQLGAESTLLPTCEMGNPVVLATFQGTQGEQPKPRILFYGHYDVVSAPRDGWNSDPFTVLGRNGYLYGRGVTDNKGPIIAIACAAAELLRRRALGVDLIFLIEGEEEVGSTGFMDTVRKHKVFPHSLPRCTATYSQQAQIGSIDAILLSNSTWITEYPPCITYGLRGVVHATLAISSGAPDQHSGIEGGAVVEPMLDMIRLLSTLTDSQRKVAIPGFYESVRQQTEDEKQLYTLLSQVTRSPGSVLSSRWREPSLTVHNLAVSGPGNSTVIPGTVTAQVSLRIVPDQDLESVSRSVVSHLQASFNSFNSPNALSVTIERTADWWLGDLDGPWFNALESAVHEEWGVQPLRIREGGSIPSIPNLEKEFGCRALHLPLGQSMDRAHLPNERISLANLRRGKSVVERFLAKIANVDIQR</sequence>